<evidence type="ECO:0000256" key="1">
    <source>
        <dbReference type="SAM" id="SignalP"/>
    </source>
</evidence>
<dbReference type="PROSITE" id="PS51257">
    <property type="entry name" value="PROKAR_LIPOPROTEIN"/>
    <property type="match status" value="1"/>
</dbReference>
<protein>
    <submittedName>
        <fullName evidence="2">TAXI family TRAP transporter solute-binding subunit</fullName>
    </submittedName>
</protein>
<evidence type="ECO:0000313" key="3">
    <source>
        <dbReference type="Proteomes" id="UP000437709"/>
    </source>
</evidence>
<feature type="signal peptide" evidence="1">
    <location>
        <begin position="1"/>
        <end position="23"/>
    </location>
</feature>
<dbReference type="PANTHER" id="PTHR42941">
    <property type="entry name" value="SLL1037 PROTEIN"/>
    <property type="match status" value="1"/>
</dbReference>
<dbReference type="Proteomes" id="UP000437709">
    <property type="component" value="Unassembled WGS sequence"/>
</dbReference>
<gene>
    <name evidence="2" type="ORF">GB881_00330</name>
</gene>
<reference evidence="2 3" key="1">
    <citation type="submission" date="2019-10" db="EMBL/GenBank/DDBJ databases">
        <title>Georgenia wutianyii sp. nov. and Georgenia yuyongxinii sp. nov. isolated from plateau pika (Ochotona curzoniae) in the Qinghai-Tibet plateau of China.</title>
        <authorList>
            <person name="Tian Z."/>
        </authorList>
    </citation>
    <scope>NUCLEOTIDE SEQUENCE [LARGE SCALE GENOMIC DNA]</scope>
    <source>
        <strain evidence="2 3">JCM 19765</strain>
    </source>
</reference>
<dbReference type="Gene3D" id="3.40.190.10">
    <property type="entry name" value="Periplasmic binding protein-like II"/>
    <property type="match status" value="2"/>
</dbReference>
<dbReference type="SUPFAM" id="SSF53850">
    <property type="entry name" value="Periplasmic binding protein-like II"/>
    <property type="match status" value="1"/>
</dbReference>
<comment type="caution">
    <text evidence="2">The sequence shown here is derived from an EMBL/GenBank/DDBJ whole genome shotgun (WGS) entry which is preliminary data.</text>
</comment>
<dbReference type="OrthoDB" id="5582316at2"/>
<dbReference type="Pfam" id="PF16868">
    <property type="entry name" value="NMT1_3"/>
    <property type="match status" value="1"/>
</dbReference>
<dbReference type="EMBL" id="WHPC01000001">
    <property type="protein sequence ID" value="MPV35506.1"/>
    <property type="molecule type" value="Genomic_DNA"/>
</dbReference>
<organism evidence="2 3">
    <name type="scientific">Georgenia subflava</name>
    <dbReference type="NCBI Taxonomy" id="1622177"/>
    <lineage>
        <taxon>Bacteria</taxon>
        <taxon>Bacillati</taxon>
        <taxon>Actinomycetota</taxon>
        <taxon>Actinomycetes</taxon>
        <taxon>Micrococcales</taxon>
        <taxon>Bogoriellaceae</taxon>
        <taxon>Georgenia</taxon>
    </lineage>
</organism>
<accession>A0A6N7EH81</accession>
<sequence length="348" mass="36164">MALTRTMKSMAVATIATMSLALAACSGSNADGGDSDTDATGSGPTDLTFASLDQGSAWYNYAVSMGQTIEPELGEGSVVEVLTYAGSIGNPELVSTGEADLATSFSAVTSWAVNGEEGTPFEGKQMDNIRVLVSGLDQYFFGPITTAGSGVESLRDAIEGEKGLDLVSQPRASLGDAGTQLVLRAYGTSVEDIESWGGSFDPTSTDVATNAIRDGNADLWIQAITAGHPNITELAETADIRILDIDDEAVAELESLGLEPATLPGGTFRGQDDDVQLLGFTTTLIASEDMPEDVAYAITKAVVESADQLKSANASMSAFDPEAAWQTKGGVELHPGAEKYFTEAGLMD</sequence>
<dbReference type="PANTHER" id="PTHR42941:SF1">
    <property type="entry name" value="SLL1037 PROTEIN"/>
    <property type="match status" value="1"/>
</dbReference>
<proteinExistence type="predicted"/>
<evidence type="ECO:0000313" key="2">
    <source>
        <dbReference type="EMBL" id="MPV35506.1"/>
    </source>
</evidence>
<keyword evidence="1" id="KW-0732">Signal</keyword>
<dbReference type="InterPro" id="IPR011852">
    <property type="entry name" value="TRAP_TAXI"/>
</dbReference>
<dbReference type="AlphaFoldDB" id="A0A6N7EH81"/>
<dbReference type="NCBIfam" id="TIGR02122">
    <property type="entry name" value="TRAP_TAXI"/>
    <property type="match status" value="1"/>
</dbReference>
<name>A0A6N7EH81_9MICO</name>
<feature type="chain" id="PRO_5039548870" evidence="1">
    <location>
        <begin position="24"/>
        <end position="348"/>
    </location>
</feature>
<keyword evidence="3" id="KW-1185">Reference proteome</keyword>